<evidence type="ECO:0000256" key="1">
    <source>
        <dbReference type="SAM" id="SignalP"/>
    </source>
</evidence>
<keyword evidence="1" id="KW-0732">Signal</keyword>
<evidence type="ECO:0000313" key="2">
    <source>
        <dbReference type="EMBL" id="MBP2471775.1"/>
    </source>
</evidence>
<dbReference type="Proteomes" id="UP001519363">
    <property type="component" value="Unassembled WGS sequence"/>
</dbReference>
<dbReference type="EMBL" id="JAGIOO010000001">
    <property type="protein sequence ID" value="MBP2471775.1"/>
    <property type="molecule type" value="Genomic_DNA"/>
</dbReference>
<proteinExistence type="predicted"/>
<name>A0ABS5A7V4_9PSEU</name>
<dbReference type="RefSeq" id="WP_086781611.1">
    <property type="nucleotide sequence ID" value="NZ_JAGIOO010000001.1"/>
</dbReference>
<reference evidence="2 3" key="1">
    <citation type="submission" date="2021-03" db="EMBL/GenBank/DDBJ databases">
        <title>Sequencing the genomes of 1000 actinobacteria strains.</title>
        <authorList>
            <person name="Klenk H.-P."/>
        </authorList>
    </citation>
    <scope>NUCLEOTIDE SEQUENCE [LARGE SCALE GENOMIC DNA]</scope>
    <source>
        <strain evidence="2 3">DSM 44580</strain>
    </source>
</reference>
<organism evidence="2 3">
    <name type="scientific">Crossiella equi</name>
    <dbReference type="NCBI Taxonomy" id="130796"/>
    <lineage>
        <taxon>Bacteria</taxon>
        <taxon>Bacillati</taxon>
        <taxon>Actinomycetota</taxon>
        <taxon>Actinomycetes</taxon>
        <taxon>Pseudonocardiales</taxon>
        <taxon>Pseudonocardiaceae</taxon>
        <taxon>Crossiella</taxon>
    </lineage>
</organism>
<gene>
    <name evidence="2" type="ORF">JOF53_000647</name>
</gene>
<keyword evidence="3" id="KW-1185">Reference proteome</keyword>
<comment type="caution">
    <text evidence="2">The sequence shown here is derived from an EMBL/GenBank/DDBJ whole genome shotgun (WGS) entry which is preliminary data.</text>
</comment>
<protein>
    <submittedName>
        <fullName evidence="2">Uncharacterized protein</fullName>
    </submittedName>
</protein>
<evidence type="ECO:0000313" key="3">
    <source>
        <dbReference type="Proteomes" id="UP001519363"/>
    </source>
</evidence>
<feature type="signal peptide" evidence="1">
    <location>
        <begin position="1"/>
        <end position="27"/>
    </location>
</feature>
<accession>A0ABS5A7V4</accession>
<sequence>MNTTMRRAACTALAVGLSLGTAGVADASANKQIIVCEYQVFRGGTEVFRESQFIANQPIRFLYGNTIVWADQRAFPNNRYGGGLVRELSGSGGGWVWAVRLHRTNSRCQPL</sequence>
<feature type="chain" id="PRO_5047448009" evidence="1">
    <location>
        <begin position="28"/>
        <end position="111"/>
    </location>
</feature>